<dbReference type="Gene3D" id="2.60.120.560">
    <property type="entry name" value="Exo-inulinase, domain 1"/>
    <property type="match status" value="2"/>
</dbReference>
<gene>
    <name evidence="2" type="ORF">B7P33_06235</name>
</gene>
<dbReference type="Pfam" id="PF06439">
    <property type="entry name" value="3keto-disac_hyd"/>
    <property type="match status" value="2"/>
</dbReference>
<dbReference type="GO" id="GO:0016787">
    <property type="term" value="F:hydrolase activity"/>
    <property type="evidence" value="ECO:0007669"/>
    <property type="project" value="InterPro"/>
</dbReference>
<accession>A0A2A4G821</accession>
<dbReference type="Proteomes" id="UP000219559">
    <property type="component" value="Unassembled WGS sequence"/>
</dbReference>
<protein>
    <recommendedName>
        <fullName evidence="1">3-keto-alpha-glucoside-1,2-lyase/3-keto-2-hydroxy-glucal hydratase domain-containing protein</fullName>
    </recommendedName>
</protein>
<dbReference type="SUPFAM" id="SSF48371">
    <property type="entry name" value="ARM repeat"/>
    <property type="match status" value="1"/>
</dbReference>
<dbReference type="Gene3D" id="1.25.10.10">
    <property type="entry name" value="Leucine-rich Repeat Variant"/>
    <property type="match status" value="3"/>
</dbReference>
<evidence type="ECO:0000313" key="3">
    <source>
        <dbReference type="Proteomes" id="UP000219559"/>
    </source>
</evidence>
<keyword evidence="3" id="KW-1185">Reference proteome</keyword>
<dbReference type="AlphaFoldDB" id="A0A2A4G821"/>
<dbReference type="InterPro" id="IPR010496">
    <property type="entry name" value="AL/BT2_dom"/>
</dbReference>
<name>A0A2A4G821_9FLAO</name>
<organism evidence="2 3">
    <name type="scientific">Sediminicola luteus</name>
    <dbReference type="NCBI Taxonomy" id="319238"/>
    <lineage>
        <taxon>Bacteria</taxon>
        <taxon>Pseudomonadati</taxon>
        <taxon>Bacteroidota</taxon>
        <taxon>Flavobacteriia</taxon>
        <taxon>Flavobacteriales</taxon>
        <taxon>Flavobacteriaceae</taxon>
        <taxon>Sediminicola</taxon>
    </lineage>
</organism>
<feature type="domain" description="3-keto-alpha-glucoside-1,2-lyase/3-keto-2-hydroxy-glucal hydratase" evidence="1">
    <location>
        <begin position="720"/>
        <end position="916"/>
    </location>
</feature>
<dbReference type="EMBL" id="NBWU01000002">
    <property type="protein sequence ID" value="PCE64767.1"/>
    <property type="molecule type" value="Genomic_DNA"/>
</dbReference>
<comment type="caution">
    <text evidence="2">The sequence shown here is derived from an EMBL/GenBank/DDBJ whole genome shotgun (WGS) entry which is preliminary data.</text>
</comment>
<feature type="domain" description="3-keto-alpha-glucoside-1,2-lyase/3-keto-2-hydroxy-glucal hydratase" evidence="1">
    <location>
        <begin position="933"/>
        <end position="1120"/>
    </location>
</feature>
<reference evidence="2 3" key="1">
    <citation type="submission" date="2017-04" db="EMBL/GenBank/DDBJ databases">
        <title>A new member of the family Flavobacteriaceae isolated from ascidians.</title>
        <authorList>
            <person name="Chen L."/>
        </authorList>
    </citation>
    <scope>NUCLEOTIDE SEQUENCE [LARGE SCALE GENOMIC DNA]</scope>
    <source>
        <strain evidence="2 3">HQA918</strain>
    </source>
</reference>
<proteinExistence type="predicted"/>
<dbReference type="Pfam" id="PF13646">
    <property type="entry name" value="HEAT_2"/>
    <property type="match status" value="1"/>
</dbReference>
<dbReference type="InterPro" id="IPR016024">
    <property type="entry name" value="ARM-type_fold"/>
</dbReference>
<sequence length="1123" mass="122637">MKNILKQLFLVGFLSIGFGLNAQINRTLDTKVADILAQFPVSDAKHNDQLMEDMLSLNTAGLQKFTQMLVPAGTGDDAAVRYALNSLATYVSKVDSPSRELVEQAILQALNTVQDQEIQSYLLGRLAFCGTDRSVTALTPFANHPKLYKDALATLQSIGTEAAAAEILKAAENSPTETATYSAALGALKYNKALPFISKEANSKLSTHRKEALAALAQIASPDSYALLSEKAQQANYLGSNDNATITLLHYGYNLNKKGTKSLASTVGHELLENCTQPEQLHFRSAALAILAESEGADFGRTLLKEIKNPDQAYRGAVLGIAQQEQFKNLETKWIKAYKKADDATKAQLLAFLADSQNPKAQALLLKGFESKSDNVRVAAAKAMAYQPKAKAVSQLLDQLEKPQSDQVLTSIQESLARTASQKEGGLLLAKLNTVPEHNKSAIIKTLGQKEVAASFDALVALTSSPDESVRDAAYDAIASVAAADDIDSLLAVLDSAATDKQAQQTQKAITGLIATSEASLDANILTGYRASKKPERYYPLFSALGSPEALAALEKAVKTTHSSQALEALGKWQGSEALPILLEAAKAQTTHDTAFYGYLNQVDKSGLPADQRLLLAKKAMPLAKSGREKMRVLKSVERTKTFLALVYAGEFLEDSEINKAAAGAVVHIALPQPGKENGHQGTVARELLEKSSALLTGPDSQYVKIDIREYLENMSNEQGFVSIFNGKDLSGWEGLVKNPIARSKMSKRQLAREQEKANAQMMRDWFVKDGIIGFKGEGYNNICTIKDYGDFEMFVDWKITHGGDSGIYLRGTPQVQIWDIARTDVGAQVGSGGLYNNQKNERIPLTVADNPVNEWNTFYIKMVGERVTVYLNGVLVTDNIALENYWDRKLPIFTKEAIELQAHGEDLGFRNVYVREIPSGEELLTEAERKDGFTALFNGSDLSHWIGNKTDYYAENGVIHVNPKRGGHGNLFSAEEYDNFVFRFDFKLTPGANNGLGIHAPLRGDAAYVAKELQILDNTAAIYANLKPYQYHGSVYGIIPAKRGHLNPVGEWNSQEVIVNDDTIKITLNGTVIVDGNIKEATKNGTLDGKDHPGLQRHNGHIGFLGHGSELWLRNIRVKRIK</sequence>
<evidence type="ECO:0000259" key="1">
    <source>
        <dbReference type="Pfam" id="PF06439"/>
    </source>
</evidence>
<dbReference type="OrthoDB" id="9806233at2"/>
<dbReference type="RefSeq" id="WP_097440046.1">
    <property type="nucleotide sequence ID" value="NZ_KZ300476.1"/>
</dbReference>
<dbReference type="InterPro" id="IPR011989">
    <property type="entry name" value="ARM-like"/>
</dbReference>
<evidence type="ECO:0000313" key="2">
    <source>
        <dbReference type="EMBL" id="PCE64767.1"/>
    </source>
</evidence>